<evidence type="ECO:0000313" key="3">
    <source>
        <dbReference type="Proteomes" id="UP000580250"/>
    </source>
</evidence>
<dbReference type="EMBL" id="CAJEWN010000100">
    <property type="protein sequence ID" value="CAD2163871.1"/>
    <property type="molecule type" value="Genomic_DNA"/>
</dbReference>
<dbReference type="EMBL" id="CAJEWN010000100">
    <property type="protein sequence ID" value="CAD2163867.1"/>
    <property type="molecule type" value="Genomic_DNA"/>
</dbReference>
<name>A0A6V7URC9_MELEN</name>
<sequence length="49" mass="5538">MQTILLLGHVQLSTMTHVIIVVTRGIIINANLYPIQYSHEGSRQYTTVI</sequence>
<gene>
    <name evidence="1" type="ORF">MENT_LOCUS16255</name>
    <name evidence="2" type="ORF">MENT_LOCUS16259</name>
</gene>
<dbReference type="AlphaFoldDB" id="A0A6V7URC9"/>
<protein>
    <submittedName>
        <fullName evidence="2">Uncharacterized protein</fullName>
    </submittedName>
</protein>
<organism evidence="2 3">
    <name type="scientific">Meloidogyne enterolobii</name>
    <name type="common">Root-knot nematode worm</name>
    <name type="synonym">Meloidogyne mayaguensis</name>
    <dbReference type="NCBI Taxonomy" id="390850"/>
    <lineage>
        <taxon>Eukaryota</taxon>
        <taxon>Metazoa</taxon>
        <taxon>Ecdysozoa</taxon>
        <taxon>Nematoda</taxon>
        <taxon>Chromadorea</taxon>
        <taxon>Rhabditida</taxon>
        <taxon>Tylenchina</taxon>
        <taxon>Tylenchomorpha</taxon>
        <taxon>Tylenchoidea</taxon>
        <taxon>Meloidogynidae</taxon>
        <taxon>Meloidogyninae</taxon>
        <taxon>Meloidogyne</taxon>
    </lineage>
</organism>
<proteinExistence type="predicted"/>
<reference evidence="2 3" key="1">
    <citation type="submission" date="2020-08" db="EMBL/GenBank/DDBJ databases">
        <authorList>
            <person name="Koutsovoulos G."/>
            <person name="Danchin GJ E."/>
        </authorList>
    </citation>
    <scope>NUCLEOTIDE SEQUENCE [LARGE SCALE GENOMIC DNA]</scope>
</reference>
<evidence type="ECO:0000313" key="1">
    <source>
        <dbReference type="EMBL" id="CAD2163867.1"/>
    </source>
</evidence>
<dbReference type="Proteomes" id="UP000580250">
    <property type="component" value="Unassembled WGS sequence"/>
</dbReference>
<comment type="caution">
    <text evidence="2">The sequence shown here is derived from an EMBL/GenBank/DDBJ whole genome shotgun (WGS) entry which is preliminary data.</text>
</comment>
<accession>A0A6V7URC9</accession>
<evidence type="ECO:0000313" key="2">
    <source>
        <dbReference type="EMBL" id="CAD2163871.1"/>
    </source>
</evidence>